<keyword evidence="1" id="KW-1133">Transmembrane helix</keyword>
<dbReference type="AlphaFoldDB" id="A0A1F5YHZ8"/>
<dbReference type="EMBL" id="MFIY01000043">
    <property type="protein sequence ID" value="OGF99713.1"/>
    <property type="molecule type" value="Genomic_DNA"/>
</dbReference>
<proteinExistence type="predicted"/>
<evidence type="ECO:0000313" key="3">
    <source>
        <dbReference type="Proteomes" id="UP000178230"/>
    </source>
</evidence>
<evidence type="ECO:0008006" key="4">
    <source>
        <dbReference type="Google" id="ProtNLM"/>
    </source>
</evidence>
<feature type="transmembrane region" description="Helical" evidence="1">
    <location>
        <begin position="6"/>
        <end position="24"/>
    </location>
</feature>
<evidence type="ECO:0000313" key="2">
    <source>
        <dbReference type="EMBL" id="OGF99713.1"/>
    </source>
</evidence>
<keyword evidence="1" id="KW-0812">Transmembrane</keyword>
<feature type="transmembrane region" description="Helical" evidence="1">
    <location>
        <begin position="162"/>
        <end position="183"/>
    </location>
</feature>
<accession>A0A1F5YHZ8</accession>
<reference evidence="2 3" key="1">
    <citation type="journal article" date="2016" name="Nat. Commun.">
        <title>Thousands of microbial genomes shed light on interconnected biogeochemical processes in an aquifer system.</title>
        <authorList>
            <person name="Anantharaman K."/>
            <person name="Brown C.T."/>
            <person name="Hug L.A."/>
            <person name="Sharon I."/>
            <person name="Castelle C.J."/>
            <person name="Probst A.J."/>
            <person name="Thomas B.C."/>
            <person name="Singh A."/>
            <person name="Wilkins M.J."/>
            <person name="Karaoz U."/>
            <person name="Brodie E.L."/>
            <person name="Williams K.H."/>
            <person name="Hubbard S.S."/>
            <person name="Banfield J.F."/>
        </authorList>
    </citation>
    <scope>NUCLEOTIDE SEQUENCE [LARGE SCALE GENOMIC DNA]</scope>
</reference>
<protein>
    <recommendedName>
        <fullName evidence="4">Rod shape-determining protein MreD</fullName>
    </recommendedName>
</protein>
<feature type="transmembrane region" description="Helical" evidence="1">
    <location>
        <begin position="112"/>
        <end position="134"/>
    </location>
</feature>
<organism evidence="2 3">
    <name type="scientific">Candidatus Gottesmanbacteria bacterium RBG_13_37_7</name>
    <dbReference type="NCBI Taxonomy" id="1798369"/>
    <lineage>
        <taxon>Bacteria</taxon>
        <taxon>Candidatus Gottesmaniibacteriota</taxon>
    </lineage>
</organism>
<comment type="caution">
    <text evidence="2">The sequence shown here is derived from an EMBL/GenBank/DDBJ whole genome shotgun (WGS) entry which is preliminary data.</text>
</comment>
<dbReference type="Proteomes" id="UP000178230">
    <property type="component" value="Unassembled WGS sequence"/>
</dbReference>
<feature type="transmembrane region" description="Helical" evidence="1">
    <location>
        <begin position="36"/>
        <end position="53"/>
    </location>
</feature>
<dbReference type="InterPro" id="IPR046487">
    <property type="entry name" value="DUF6580"/>
</dbReference>
<sequence length="202" mass="23009">MKKENYSYIKQLFVLILILVGVLSRTVYHPGYNIEIITSICLLSGYYLGWRWGMVVPLVIMVVTDLFIGNTNIIIFTWSAYILIGILGYVTKLKTPASPAGRQNSKLKAIRLIGLGFASSIWFYLWTNFGVWILDSFGMYPKTLSGLINCYILGLPFFKYNIIGNIIFVPLTFTIVETIMIYLPGLAIRQKFKKTNIKPVNK</sequence>
<feature type="transmembrane region" description="Helical" evidence="1">
    <location>
        <begin position="73"/>
        <end position="91"/>
    </location>
</feature>
<dbReference type="Pfam" id="PF20221">
    <property type="entry name" value="DUF6580"/>
    <property type="match status" value="1"/>
</dbReference>
<name>A0A1F5YHZ8_9BACT</name>
<evidence type="ECO:0000256" key="1">
    <source>
        <dbReference type="SAM" id="Phobius"/>
    </source>
</evidence>
<keyword evidence="1" id="KW-0472">Membrane</keyword>
<gene>
    <name evidence="2" type="ORF">A2Y99_01945</name>
</gene>